<feature type="compositionally biased region" description="Basic residues" evidence="1">
    <location>
        <begin position="19"/>
        <end position="38"/>
    </location>
</feature>
<organism evidence="2 3">
    <name type="scientific">Planotetraspora silvatica</name>
    <dbReference type="NCBI Taxonomy" id="234614"/>
    <lineage>
        <taxon>Bacteria</taxon>
        <taxon>Bacillati</taxon>
        <taxon>Actinomycetota</taxon>
        <taxon>Actinomycetes</taxon>
        <taxon>Streptosporangiales</taxon>
        <taxon>Streptosporangiaceae</taxon>
        <taxon>Planotetraspora</taxon>
    </lineage>
</organism>
<dbReference type="Proteomes" id="UP000644610">
    <property type="component" value="Unassembled WGS sequence"/>
</dbReference>
<proteinExistence type="predicted"/>
<gene>
    <name evidence="2" type="ORF">Psi02_04280</name>
</gene>
<name>A0A8J3UED8_9ACTN</name>
<keyword evidence="3" id="KW-1185">Reference proteome</keyword>
<comment type="caution">
    <text evidence="2">The sequence shown here is derived from an EMBL/GenBank/DDBJ whole genome shotgun (WGS) entry which is preliminary data.</text>
</comment>
<dbReference type="AlphaFoldDB" id="A0A8J3UED8"/>
<accession>A0A8J3UED8</accession>
<protein>
    <submittedName>
        <fullName evidence="2">Uncharacterized protein</fullName>
    </submittedName>
</protein>
<evidence type="ECO:0000256" key="1">
    <source>
        <dbReference type="SAM" id="MobiDB-lite"/>
    </source>
</evidence>
<sequence>MGEPAGDPPAPILLWQGTHHQHRRRLQRQRRRHPHRRQPPPQLPQLLGVRAPDGKTLLMLIDPSLWQFL</sequence>
<dbReference type="EMBL" id="BOOQ01000002">
    <property type="protein sequence ID" value="GII44004.1"/>
    <property type="molecule type" value="Genomic_DNA"/>
</dbReference>
<feature type="compositionally biased region" description="Pro residues" evidence="1">
    <location>
        <begin position="1"/>
        <end position="11"/>
    </location>
</feature>
<evidence type="ECO:0000313" key="3">
    <source>
        <dbReference type="Proteomes" id="UP000644610"/>
    </source>
</evidence>
<evidence type="ECO:0000313" key="2">
    <source>
        <dbReference type="EMBL" id="GII44004.1"/>
    </source>
</evidence>
<reference evidence="2" key="1">
    <citation type="submission" date="2021-01" db="EMBL/GenBank/DDBJ databases">
        <title>Whole genome shotgun sequence of Planotetraspora silvatica NBRC 100141.</title>
        <authorList>
            <person name="Komaki H."/>
            <person name="Tamura T."/>
        </authorList>
    </citation>
    <scope>NUCLEOTIDE SEQUENCE</scope>
    <source>
        <strain evidence="2">NBRC 100141</strain>
    </source>
</reference>
<feature type="region of interest" description="Disordered" evidence="1">
    <location>
        <begin position="1"/>
        <end position="48"/>
    </location>
</feature>